<evidence type="ECO:0000313" key="8">
    <source>
        <dbReference type="EMBL" id="CRF31529.1"/>
    </source>
</evidence>
<dbReference type="GO" id="GO:0019843">
    <property type="term" value="F:rRNA binding"/>
    <property type="evidence" value="ECO:0007669"/>
    <property type="project" value="UniProtKB-UniRule"/>
</dbReference>
<evidence type="ECO:0000256" key="3">
    <source>
        <dbReference type="ARBA" id="ARBA00023274"/>
    </source>
</evidence>
<dbReference type="Pfam" id="PF00828">
    <property type="entry name" value="Ribosomal_L27A"/>
    <property type="match status" value="1"/>
</dbReference>
<evidence type="ECO:0000313" key="9">
    <source>
        <dbReference type="Proteomes" id="UP000043763"/>
    </source>
</evidence>
<dbReference type="InterPro" id="IPR001196">
    <property type="entry name" value="Ribosomal_uL15_CS"/>
</dbReference>
<dbReference type="SUPFAM" id="SSF52080">
    <property type="entry name" value="Ribosomal proteins L15p and L18e"/>
    <property type="match status" value="1"/>
</dbReference>
<evidence type="ECO:0000256" key="1">
    <source>
        <dbReference type="ARBA" id="ARBA00007320"/>
    </source>
</evidence>
<keyword evidence="9" id="KW-1185">Reference proteome</keyword>
<keyword evidence="3 4" id="KW-0687">Ribonucleoprotein</keyword>
<comment type="subunit">
    <text evidence="4">Part of the 50S ribosomal subunit.</text>
</comment>
<name>A0A0G4K3S7_9SPIR</name>
<dbReference type="Gene3D" id="3.100.10.10">
    <property type="match status" value="1"/>
</dbReference>
<dbReference type="PANTHER" id="PTHR12934:SF11">
    <property type="entry name" value="LARGE RIBOSOMAL SUBUNIT PROTEIN UL15M"/>
    <property type="match status" value="1"/>
</dbReference>
<evidence type="ECO:0000259" key="7">
    <source>
        <dbReference type="Pfam" id="PF00828"/>
    </source>
</evidence>
<keyword evidence="4" id="KW-0699">rRNA-binding</keyword>
<protein>
    <recommendedName>
        <fullName evidence="4">Large ribosomal subunit protein uL15</fullName>
    </recommendedName>
</protein>
<dbReference type="InterPro" id="IPR030878">
    <property type="entry name" value="Ribosomal_uL15"/>
</dbReference>
<evidence type="ECO:0000256" key="6">
    <source>
        <dbReference type="SAM" id="MobiDB-lite"/>
    </source>
</evidence>
<feature type="compositionally biased region" description="Gly residues" evidence="6">
    <location>
        <begin position="24"/>
        <end position="34"/>
    </location>
</feature>
<accession>A0A0G4K3S7</accession>
<feature type="domain" description="Large ribosomal subunit protein uL15/eL18" evidence="7">
    <location>
        <begin position="80"/>
        <end position="147"/>
    </location>
</feature>
<dbReference type="InterPro" id="IPR036227">
    <property type="entry name" value="Ribosomal_uL15/eL18_sf"/>
</dbReference>
<dbReference type="HAMAP" id="MF_01341">
    <property type="entry name" value="Ribosomal_uL15"/>
    <property type="match status" value="1"/>
</dbReference>
<dbReference type="NCBIfam" id="TIGR01071">
    <property type="entry name" value="rplO_bact"/>
    <property type="match status" value="1"/>
</dbReference>
<dbReference type="RefSeq" id="WP_048593377.1">
    <property type="nucleotide sequence ID" value="NZ_CVLB01000001.1"/>
</dbReference>
<dbReference type="Proteomes" id="UP000043763">
    <property type="component" value="Unassembled WGS sequence"/>
</dbReference>
<comment type="similarity">
    <text evidence="1 4 5">Belongs to the universal ribosomal protein uL15 family.</text>
</comment>
<dbReference type="AlphaFoldDB" id="A0A0G4K3S7"/>
<dbReference type="PANTHER" id="PTHR12934">
    <property type="entry name" value="50S RIBOSOMAL PROTEIN L15"/>
    <property type="match status" value="1"/>
</dbReference>
<keyword evidence="4" id="KW-0694">RNA-binding</keyword>
<dbReference type="GO" id="GO:0003735">
    <property type="term" value="F:structural constituent of ribosome"/>
    <property type="evidence" value="ECO:0007669"/>
    <property type="project" value="InterPro"/>
</dbReference>
<keyword evidence="2 4" id="KW-0689">Ribosomal protein</keyword>
<dbReference type="GO" id="GO:0022625">
    <property type="term" value="C:cytosolic large ribosomal subunit"/>
    <property type="evidence" value="ECO:0007669"/>
    <property type="project" value="TreeGrafter"/>
</dbReference>
<gene>
    <name evidence="4" type="primary">rplO</name>
    <name evidence="8" type="ORF">BRSU_0208</name>
</gene>
<dbReference type="GO" id="GO:0006412">
    <property type="term" value="P:translation"/>
    <property type="evidence" value="ECO:0007669"/>
    <property type="project" value="UniProtKB-UniRule"/>
</dbReference>
<evidence type="ECO:0000256" key="2">
    <source>
        <dbReference type="ARBA" id="ARBA00022980"/>
    </source>
</evidence>
<dbReference type="InterPro" id="IPR021131">
    <property type="entry name" value="Ribosomal_uL15/eL18"/>
</dbReference>
<organism evidence="8 9">
    <name type="scientific">Brachyspira suanatina</name>
    <dbReference type="NCBI Taxonomy" id="381802"/>
    <lineage>
        <taxon>Bacteria</taxon>
        <taxon>Pseudomonadati</taxon>
        <taxon>Spirochaetota</taxon>
        <taxon>Spirochaetia</taxon>
        <taxon>Brachyspirales</taxon>
        <taxon>Brachyspiraceae</taxon>
        <taxon>Brachyspira</taxon>
    </lineage>
</organism>
<comment type="function">
    <text evidence="4">Binds to the 23S rRNA.</text>
</comment>
<reference evidence="9" key="1">
    <citation type="submission" date="2015-04" db="EMBL/GenBank/DDBJ databases">
        <authorList>
            <person name="Mushtaq Mamoona"/>
        </authorList>
    </citation>
    <scope>NUCLEOTIDE SEQUENCE [LARGE SCALE GENOMIC DNA]</scope>
    <source>
        <strain evidence="9">AN4859/03</strain>
    </source>
</reference>
<dbReference type="InterPro" id="IPR005749">
    <property type="entry name" value="Ribosomal_uL15_bac-type"/>
</dbReference>
<evidence type="ECO:0000256" key="4">
    <source>
        <dbReference type="HAMAP-Rule" id="MF_01341"/>
    </source>
</evidence>
<dbReference type="EMBL" id="CVLB01000001">
    <property type="protein sequence ID" value="CRF31529.1"/>
    <property type="molecule type" value="Genomic_DNA"/>
</dbReference>
<proteinExistence type="inferred from homology"/>
<evidence type="ECO:0000256" key="5">
    <source>
        <dbReference type="RuleBase" id="RU003888"/>
    </source>
</evidence>
<sequence length="163" mass="17935">MAQENKKILRAPKGSSKKRHRVGRGQGSGWGCTAGRGDKGAQSRAGYSRRAGFEGGQMPLHRRIPKSGFTNAAFKKCVNIINVGDLDSIGGNEITRETLLQMGFLSSKRDYIKLLSMGEVKNAVTITVDMASKKAIEKIEKSGGKVVIHERKKYIRKKEDKKS</sequence>
<dbReference type="PROSITE" id="PS00475">
    <property type="entry name" value="RIBOSOMAL_L15"/>
    <property type="match status" value="1"/>
</dbReference>
<feature type="region of interest" description="Disordered" evidence="6">
    <location>
        <begin position="1"/>
        <end position="45"/>
    </location>
</feature>
<dbReference type="OrthoDB" id="9810293at2"/>